<evidence type="ECO:0000313" key="6">
    <source>
        <dbReference type="RefSeq" id="XP_008245069.1"/>
    </source>
</evidence>
<dbReference type="InterPro" id="IPR002182">
    <property type="entry name" value="NB-ARC"/>
</dbReference>
<organism evidence="5 6">
    <name type="scientific">Prunus mume</name>
    <name type="common">Japanese apricot</name>
    <name type="synonym">Armeniaca mume</name>
    <dbReference type="NCBI Taxonomy" id="102107"/>
    <lineage>
        <taxon>Eukaryota</taxon>
        <taxon>Viridiplantae</taxon>
        <taxon>Streptophyta</taxon>
        <taxon>Embryophyta</taxon>
        <taxon>Tracheophyta</taxon>
        <taxon>Spermatophyta</taxon>
        <taxon>Magnoliopsida</taxon>
        <taxon>eudicotyledons</taxon>
        <taxon>Gunneridae</taxon>
        <taxon>Pentapetalae</taxon>
        <taxon>rosids</taxon>
        <taxon>fabids</taxon>
        <taxon>Rosales</taxon>
        <taxon>Rosaceae</taxon>
        <taxon>Amygdaloideae</taxon>
        <taxon>Amygdaleae</taxon>
        <taxon>Prunus</taxon>
    </lineage>
</organism>
<dbReference type="PANTHER" id="PTHR11017">
    <property type="entry name" value="LEUCINE-RICH REPEAT-CONTAINING PROTEIN"/>
    <property type="match status" value="1"/>
</dbReference>
<evidence type="ECO:0000256" key="1">
    <source>
        <dbReference type="ARBA" id="ARBA00022614"/>
    </source>
</evidence>
<reference evidence="5" key="1">
    <citation type="journal article" date="2012" name="Nat. Commun.">
        <title>The genome of Prunus mume.</title>
        <authorList>
            <person name="Zhang Q."/>
            <person name="Chen W."/>
            <person name="Sun L."/>
            <person name="Zhao F."/>
            <person name="Huang B."/>
            <person name="Yang W."/>
            <person name="Tao Y."/>
            <person name="Wang J."/>
            <person name="Yuan Z."/>
            <person name="Fan G."/>
            <person name="Xing Z."/>
            <person name="Han C."/>
            <person name="Pan H."/>
            <person name="Zhong X."/>
            <person name="Shi W."/>
            <person name="Liang X."/>
            <person name="Du D."/>
            <person name="Sun F."/>
            <person name="Xu Z."/>
            <person name="Hao R."/>
            <person name="Lv T."/>
            <person name="Lv Y."/>
            <person name="Zheng Z."/>
            <person name="Sun M."/>
            <person name="Luo L."/>
            <person name="Cai M."/>
            <person name="Gao Y."/>
            <person name="Wang J."/>
            <person name="Yin Y."/>
            <person name="Xu X."/>
            <person name="Cheng T."/>
            <person name="Wang J."/>
        </authorList>
    </citation>
    <scope>NUCLEOTIDE SEQUENCE [LARGE SCALE GENOMIC DNA]</scope>
</reference>
<dbReference type="InterPro" id="IPR042197">
    <property type="entry name" value="Apaf_helical"/>
</dbReference>
<protein>
    <submittedName>
        <fullName evidence="6">TMV resistance protein N-like</fullName>
    </submittedName>
</protein>
<dbReference type="InterPro" id="IPR032675">
    <property type="entry name" value="LRR_dom_sf"/>
</dbReference>
<dbReference type="InterPro" id="IPR058192">
    <property type="entry name" value="WHD_ROQ1-like"/>
</dbReference>
<evidence type="ECO:0000256" key="3">
    <source>
        <dbReference type="ARBA" id="ARBA00022821"/>
    </source>
</evidence>
<dbReference type="Pfam" id="PF00931">
    <property type="entry name" value="NB-ARC"/>
    <property type="match status" value="1"/>
</dbReference>
<dbReference type="InterPro" id="IPR035897">
    <property type="entry name" value="Toll_tir_struct_dom_sf"/>
</dbReference>
<dbReference type="Gene3D" id="3.40.50.10140">
    <property type="entry name" value="Toll/interleukin-1 receptor homology (TIR) domain"/>
    <property type="match status" value="1"/>
</dbReference>
<keyword evidence="5" id="KW-1185">Reference proteome</keyword>
<dbReference type="Proteomes" id="UP000694861">
    <property type="component" value="Unplaced"/>
</dbReference>
<name>A0ABM0PVD1_PRUMU</name>
<dbReference type="Gene3D" id="3.80.10.10">
    <property type="entry name" value="Ribonuclease Inhibitor"/>
    <property type="match status" value="2"/>
</dbReference>
<dbReference type="SUPFAM" id="SSF52200">
    <property type="entry name" value="Toll/Interleukin receptor TIR domain"/>
    <property type="match status" value="1"/>
</dbReference>
<gene>
    <name evidence="6" type="primary">LOC103343174</name>
</gene>
<dbReference type="InterPro" id="IPR027417">
    <property type="entry name" value="P-loop_NTPase"/>
</dbReference>
<dbReference type="SMART" id="SM00255">
    <property type="entry name" value="TIR"/>
    <property type="match status" value="1"/>
</dbReference>
<evidence type="ECO:0000259" key="4">
    <source>
        <dbReference type="PROSITE" id="PS50104"/>
    </source>
</evidence>
<dbReference type="InterPro" id="IPR003593">
    <property type="entry name" value="AAA+_ATPase"/>
</dbReference>
<proteinExistence type="predicted"/>
<dbReference type="PANTHER" id="PTHR11017:SF587">
    <property type="entry name" value="NB-ARC DOMAIN PROTEIN"/>
    <property type="match status" value="1"/>
</dbReference>
<keyword evidence="3" id="KW-0611">Plant defense</keyword>
<dbReference type="Pfam" id="PF23282">
    <property type="entry name" value="WHD_ROQ1"/>
    <property type="match status" value="1"/>
</dbReference>
<feature type="domain" description="TIR" evidence="4">
    <location>
        <begin position="17"/>
        <end position="185"/>
    </location>
</feature>
<evidence type="ECO:0000313" key="5">
    <source>
        <dbReference type="Proteomes" id="UP000694861"/>
    </source>
</evidence>
<keyword evidence="2" id="KW-0677">Repeat</keyword>
<dbReference type="Gene3D" id="1.10.8.430">
    <property type="entry name" value="Helical domain of apoptotic protease-activating factors"/>
    <property type="match status" value="1"/>
</dbReference>
<sequence>MTTQPVFSSSFTSSSSSPYDVFLSFRGEDTRTNFTDHLRNALVGKGIHTFIDDDELPRGEEIAPALIKAIEDSRISLIVFSENYASSRWCLDELVEILRCKQSKQQIVWPIFYRVNPSHVRNQTNKFGDAFNGLIESKFKDNEKKVLIWREALTKAANLSGHPFKDEEHEATFINNIVDGILSQGLSRTYLNVAKYPVGIQSRVQDVERLLDVDGNGRRMVGIWGASGIGKTTIAKAIWNEIAHKFEGSCFLPNVREGSLIQLQENLLNKILGKILKIGNVDEGFGVIMKRLRHKKILLILDDVDELEQLDNLAGDDWFGEGSRVIITTKDRGLLDNREIELIYEVKKLYYNQPLELFSWHAFGRSEPPKDYLELAQRAIAFADGLPLALTILGSHLHNRGIQRWQVILDGYKGEPYTHIERILRKSYDALDDCAKEFFLDIACFFKGEYRDYVLQIVPKKFIEEFVDKAMITIEWDDKILMHELLANLGKDIVHKESPNDPGQRSRLWFYEDVKQVLTESTGTRKIKGIMVKLPEPAEITLNPECFRNMVNLEIFINDNASLCGHINYLPNALRLIDWDRCQLQSLPPNFQGNSLVEFSMPRSHIRQLDGFNFKHLSKLTSMNLRGCQFLEKIPNLSGIPNIKYLNLRECTLLFEVDGSIGFLDQLVQLDLGGCFNLTRFATTLRLKSLEELDLRDCKRLESFPEIEVEMESLWSLDISGSGVRELPSSIAYLTGLSHFRADYCENLTYQKVNSQVSSSNSELPLFPNLSKSDFLLPLDCWYTLTELDLSRNNFVNLPICFSKFVNLQNLDLSDCKSLLEIPEQVLPPRVISVLLDNCTSLEKIPKLAWVLLDNCTSLEKIPKLSLGDDDIRLSLTNCVRLCSYDITENIFLNQVSVSHLHSDFDIKLPGDEVPKWFSCRKDATIVSHYLISSIGTKRCTAGCEVSFEIPPNLKWETLRLVLCVVIGGIAKILVNGKLVNERHLGLLESSHVYLTSIPLLDGYKCEEPLTKQGNMCQVILDLSGKVPTPVKIPCGVHLLGHQVADVSETDVVDHGPTQWWLPDAMAVDDDDMKLDGIHDDQHQDYKLLSLLPLASKTSLGKRPRGSYFMALDDDHRANVVDVGDHEAQWLTLFTGPANHPKRTHIDLSEEPEQ</sequence>
<dbReference type="SUPFAM" id="SSF52058">
    <property type="entry name" value="L domain-like"/>
    <property type="match status" value="1"/>
</dbReference>
<dbReference type="RefSeq" id="XP_008245069.1">
    <property type="nucleotide sequence ID" value="XM_008246847.1"/>
</dbReference>
<dbReference type="InterPro" id="IPR044974">
    <property type="entry name" value="Disease_R_plants"/>
</dbReference>
<dbReference type="PRINTS" id="PR00364">
    <property type="entry name" value="DISEASERSIST"/>
</dbReference>
<evidence type="ECO:0000256" key="2">
    <source>
        <dbReference type="ARBA" id="ARBA00022737"/>
    </source>
</evidence>
<dbReference type="Pfam" id="PF00560">
    <property type="entry name" value="LRR_1"/>
    <property type="match status" value="1"/>
</dbReference>
<keyword evidence="1" id="KW-0433">Leucine-rich repeat</keyword>
<dbReference type="InterPro" id="IPR001611">
    <property type="entry name" value="Leu-rich_rpt"/>
</dbReference>
<dbReference type="PROSITE" id="PS50104">
    <property type="entry name" value="TIR"/>
    <property type="match status" value="1"/>
</dbReference>
<dbReference type="Pfam" id="PF01582">
    <property type="entry name" value="TIR"/>
    <property type="match status" value="1"/>
</dbReference>
<reference evidence="6" key="2">
    <citation type="submission" date="2025-08" db="UniProtKB">
        <authorList>
            <consortium name="RefSeq"/>
        </authorList>
    </citation>
    <scope>IDENTIFICATION</scope>
</reference>
<accession>A0ABM0PVD1</accession>
<dbReference type="InterPro" id="IPR000157">
    <property type="entry name" value="TIR_dom"/>
</dbReference>
<dbReference type="GeneID" id="103343174"/>
<dbReference type="Gene3D" id="3.40.50.300">
    <property type="entry name" value="P-loop containing nucleotide triphosphate hydrolases"/>
    <property type="match status" value="1"/>
</dbReference>
<dbReference type="InterPro" id="IPR036390">
    <property type="entry name" value="WH_DNA-bd_sf"/>
</dbReference>
<dbReference type="SUPFAM" id="SSF52540">
    <property type="entry name" value="P-loop containing nucleoside triphosphate hydrolases"/>
    <property type="match status" value="1"/>
</dbReference>
<dbReference type="SUPFAM" id="SSF46785">
    <property type="entry name" value="Winged helix' DNA-binding domain"/>
    <property type="match status" value="1"/>
</dbReference>
<dbReference type="SMART" id="SM00382">
    <property type="entry name" value="AAA"/>
    <property type="match status" value="1"/>
</dbReference>